<dbReference type="InterPro" id="IPR050726">
    <property type="entry name" value="mGluR"/>
</dbReference>
<keyword evidence="9" id="KW-0325">Glycoprotein</keyword>
<keyword evidence="8" id="KW-0675">Receptor</keyword>
<keyword evidence="15" id="KW-1185">Reference proteome</keyword>
<evidence type="ECO:0000256" key="11">
    <source>
        <dbReference type="SAM" id="MobiDB-lite"/>
    </source>
</evidence>
<organism evidence="14 15">
    <name type="scientific">Pocillopora damicornis</name>
    <name type="common">Cauliflower coral</name>
    <name type="synonym">Millepora damicornis</name>
    <dbReference type="NCBI Taxonomy" id="46731"/>
    <lineage>
        <taxon>Eukaryota</taxon>
        <taxon>Metazoa</taxon>
        <taxon>Cnidaria</taxon>
        <taxon>Anthozoa</taxon>
        <taxon>Hexacorallia</taxon>
        <taxon>Scleractinia</taxon>
        <taxon>Astrocoeniina</taxon>
        <taxon>Pocilloporidae</taxon>
        <taxon>Pocillopora</taxon>
    </lineage>
</organism>
<evidence type="ECO:0000256" key="1">
    <source>
        <dbReference type="ARBA" id="ARBA00004651"/>
    </source>
</evidence>
<dbReference type="EMBL" id="RCHS01001779">
    <property type="protein sequence ID" value="RMX51465.1"/>
    <property type="molecule type" value="Genomic_DNA"/>
</dbReference>
<keyword evidence="5" id="KW-1133">Transmembrane helix</keyword>
<dbReference type="GO" id="GO:0004930">
    <property type="term" value="F:G protein-coupled receptor activity"/>
    <property type="evidence" value="ECO:0007669"/>
    <property type="project" value="UniProtKB-KW"/>
</dbReference>
<evidence type="ECO:0000256" key="2">
    <source>
        <dbReference type="ARBA" id="ARBA00022475"/>
    </source>
</evidence>
<name>A0A3M6UCW0_POCDA</name>
<dbReference type="InterPro" id="IPR000337">
    <property type="entry name" value="GPCR_3"/>
</dbReference>
<evidence type="ECO:0000256" key="3">
    <source>
        <dbReference type="ARBA" id="ARBA00022692"/>
    </source>
</evidence>
<comment type="subcellular location">
    <subcellularLocation>
        <location evidence="1">Cell membrane</location>
        <topology evidence="1">Multi-pass membrane protein</topology>
    </subcellularLocation>
</comment>
<proteinExistence type="predicted"/>
<reference evidence="14 15" key="1">
    <citation type="journal article" date="2018" name="Sci. Rep.">
        <title>Comparative analysis of the Pocillopora damicornis genome highlights role of immune system in coral evolution.</title>
        <authorList>
            <person name="Cunning R."/>
            <person name="Bay R.A."/>
            <person name="Gillette P."/>
            <person name="Baker A.C."/>
            <person name="Traylor-Knowles N."/>
        </authorList>
    </citation>
    <scope>NUCLEOTIDE SEQUENCE [LARGE SCALE GENOMIC DNA]</scope>
    <source>
        <strain evidence="14">RSMAS</strain>
        <tissue evidence="14">Whole animal</tissue>
    </source>
</reference>
<keyword evidence="2" id="KW-1003">Cell membrane</keyword>
<dbReference type="InterPro" id="IPR001828">
    <property type="entry name" value="ANF_lig-bd_rcpt"/>
</dbReference>
<protein>
    <recommendedName>
        <fullName evidence="13">Receptor ligand binding region domain-containing protein</fullName>
    </recommendedName>
</protein>
<dbReference type="InterPro" id="IPR028082">
    <property type="entry name" value="Peripla_BP_I"/>
</dbReference>
<evidence type="ECO:0000256" key="12">
    <source>
        <dbReference type="SAM" id="SignalP"/>
    </source>
</evidence>
<feature type="region of interest" description="Disordered" evidence="11">
    <location>
        <begin position="431"/>
        <end position="451"/>
    </location>
</feature>
<dbReference type="Proteomes" id="UP000275408">
    <property type="component" value="Unassembled WGS sequence"/>
</dbReference>
<comment type="caution">
    <text evidence="14">The sequence shown here is derived from an EMBL/GenBank/DDBJ whole genome shotgun (WGS) entry which is preliminary data.</text>
</comment>
<dbReference type="Gene3D" id="3.40.50.2300">
    <property type="match status" value="2"/>
</dbReference>
<sequence>MQRLGIVSLLSILSVIDPIHQTDTKFYQNRIFKPADVTLGGLFDVHFNGPNDDCGELFTMGLGHVETMLFAIERVNNDPTILPNVTIGYDIRDYCENAAIAMRMANDLVQNTDAVCREDKNRTLDDNSSTAQPVVALIGPHDSAGAVLVGSLLQVHEIAAISPTATSHELSSKMYQDFFRTIPCDMWQARVMADIIEHFKWTYIAAVAVDDSYGRHGVWAVEKEVYRRRTFCIAFSEFIPRLDYQEKLVQIVIKLKQQQNIGVVLVWLSGGYARAFLRETHKQGVRDRTWLFSDAMTAEESVHLDPRFAGLDGSLGVQPQDFRHLPFDEHLKHLTRNATLKRNSAWWDEFWTQICNQTLSDCKDNISSHHLIRQFRSSFVPYLLDAVYAVAHALDNIYKCVEPNGLLPEGKCPGVIPVNVRKSLPNYLKNEPGSRQPRLAAGSVSGARWAA</sequence>
<evidence type="ECO:0000256" key="4">
    <source>
        <dbReference type="ARBA" id="ARBA00022729"/>
    </source>
</evidence>
<evidence type="ECO:0000313" key="14">
    <source>
        <dbReference type="EMBL" id="RMX51465.1"/>
    </source>
</evidence>
<feature type="domain" description="Receptor ligand binding region" evidence="13">
    <location>
        <begin position="67"/>
        <end position="430"/>
    </location>
</feature>
<keyword evidence="3" id="KW-0812">Transmembrane</keyword>
<dbReference type="SUPFAM" id="SSF53822">
    <property type="entry name" value="Periplasmic binding protein-like I"/>
    <property type="match status" value="1"/>
</dbReference>
<evidence type="ECO:0000256" key="6">
    <source>
        <dbReference type="ARBA" id="ARBA00023040"/>
    </source>
</evidence>
<evidence type="ECO:0000256" key="7">
    <source>
        <dbReference type="ARBA" id="ARBA00023136"/>
    </source>
</evidence>
<evidence type="ECO:0000256" key="8">
    <source>
        <dbReference type="ARBA" id="ARBA00023170"/>
    </source>
</evidence>
<dbReference type="GO" id="GO:0005886">
    <property type="term" value="C:plasma membrane"/>
    <property type="evidence" value="ECO:0007669"/>
    <property type="project" value="UniProtKB-SubCell"/>
</dbReference>
<keyword evidence="6" id="KW-0297">G-protein coupled receptor</keyword>
<evidence type="ECO:0000256" key="9">
    <source>
        <dbReference type="ARBA" id="ARBA00023180"/>
    </source>
</evidence>
<dbReference type="AlphaFoldDB" id="A0A3M6UCW0"/>
<keyword evidence="10" id="KW-0807">Transducer</keyword>
<evidence type="ECO:0000256" key="5">
    <source>
        <dbReference type="ARBA" id="ARBA00022989"/>
    </source>
</evidence>
<dbReference type="PRINTS" id="PR00248">
    <property type="entry name" value="GPCRMGR"/>
</dbReference>
<evidence type="ECO:0000259" key="13">
    <source>
        <dbReference type="Pfam" id="PF01094"/>
    </source>
</evidence>
<keyword evidence="4 12" id="KW-0732">Signal</keyword>
<gene>
    <name evidence="14" type="ORF">pdam_00018806</name>
</gene>
<dbReference type="CDD" id="cd06350">
    <property type="entry name" value="PBP1_GPCR_family_C-like"/>
    <property type="match status" value="1"/>
</dbReference>
<dbReference type="OrthoDB" id="5984008at2759"/>
<dbReference type="PANTHER" id="PTHR24060">
    <property type="entry name" value="METABOTROPIC GLUTAMATE RECEPTOR"/>
    <property type="match status" value="1"/>
</dbReference>
<keyword evidence="7" id="KW-0472">Membrane</keyword>
<feature type="signal peptide" evidence="12">
    <location>
        <begin position="1"/>
        <end position="21"/>
    </location>
</feature>
<dbReference type="FunFam" id="3.40.50.2300:FF:000016">
    <property type="entry name" value="Taste 1 receptor member 2"/>
    <property type="match status" value="1"/>
</dbReference>
<evidence type="ECO:0000256" key="10">
    <source>
        <dbReference type="ARBA" id="ARBA00023224"/>
    </source>
</evidence>
<feature type="chain" id="PRO_5018270756" description="Receptor ligand binding region domain-containing protein" evidence="12">
    <location>
        <begin position="22"/>
        <end position="451"/>
    </location>
</feature>
<evidence type="ECO:0000313" key="15">
    <source>
        <dbReference type="Proteomes" id="UP000275408"/>
    </source>
</evidence>
<dbReference type="Pfam" id="PF01094">
    <property type="entry name" value="ANF_receptor"/>
    <property type="match status" value="1"/>
</dbReference>
<accession>A0A3M6UCW0</accession>